<organism evidence="1 2">
    <name type="scientific">Dreissena polymorpha</name>
    <name type="common">Zebra mussel</name>
    <name type="synonym">Mytilus polymorpha</name>
    <dbReference type="NCBI Taxonomy" id="45954"/>
    <lineage>
        <taxon>Eukaryota</taxon>
        <taxon>Metazoa</taxon>
        <taxon>Spiralia</taxon>
        <taxon>Lophotrochozoa</taxon>
        <taxon>Mollusca</taxon>
        <taxon>Bivalvia</taxon>
        <taxon>Autobranchia</taxon>
        <taxon>Heteroconchia</taxon>
        <taxon>Euheterodonta</taxon>
        <taxon>Imparidentia</taxon>
        <taxon>Neoheterodontei</taxon>
        <taxon>Myida</taxon>
        <taxon>Dreissenoidea</taxon>
        <taxon>Dreissenidae</taxon>
        <taxon>Dreissena</taxon>
    </lineage>
</organism>
<evidence type="ECO:0000313" key="2">
    <source>
        <dbReference type="Proteomes" id="UP000828390"/>
    </source>
</evidence>
<reference evidence="1" key="2">
    <citation type="submission" date="2020-11" db="EMBL/GenBank/DDBJ databases">
        <authorList>
            <person name="McCartney M.A."/>
            <person name="Auch B."/>
            <person name="Kono T."/>
            <person name="Mallez S."/>
            <person name="Becker A."/>
            <person name="Gohl D.M."/>
            <person name="Silverstein K.A.T."/>
            <person name="Koren S."/>
            <person name="Bechman K.B."/>
            <person name="Herman A."/>
            <person name="Abrahante J.E."/>
            <person name="Garbe J."/>
        </authorList>
    </citation>
    <scope>NUCLEOTIDE SEQUENCE</scope>
    <source>
        <strain evidence="1">Duluth1</strain>
        <tissue evidence="1">Whole animal</tissue>
    </source>
</reference>
<dbReference type="Proteomes" id="UP000828390">
    <property type="component" value="Unassembled WGS sequence"/>
</dbReference>
<evidence type="ECO:0000313" key="1">
    <source>
        <dbReference type="EMBL" id="KAH3857118.1"/>
    </source>
</evidence>
<reference evidence="1" key="1">
    <citation type="journal article" date="2019" name="bioRxiv">
        <title>The Genome of the Zebra Mussel, Dreissena polymorpha: A Resource for Invasive Species Research.</title>
        <authorList>
            <person name="McCartney M.A."/>
            <person name="Auch B."/>
            <person name="Kono T."/>
            <person name="Mallez S."/>
            <person name="Zhang Y."/>
            <person name="Obille A."/>
            <person name="Becker A."/>
            <person name="Abrahante J.E."/>
            <person name="Garbe J."/>
            <person name="Badalamenti J.P."/>
            <person name="Herman A."/>
            <person name="Mangelson H."/>
            <person name="Liachko I."/>
            <person name="Sullivan S."/>
            <person name="Sone E.D."/>
            <person name="Koren S."/>
            <person name="Silverstein K.A.T."/>
            <person name="Beckman K.B."/>
            <person name="Gohl D.M."/>
        </authorList>
    </citation>
    <scope>NUCLEOTIDE SEQUENCE</scope>
    <source>
        <strain evidence="1">Duluth1</strain>
        <tissue evidence="1">Whole animal</tissue>
    </source>
</reference>
<keyword evidence="2" id="KW-1185">Reference proteome</keyword>
<gene>
    <name evidence="1" type="ORF">DPMN_099718</name>
</gene>
<dbReference type="AlphaFoldDB" id="A0A9D4LG54"/>
<sequence length="83" mass="9252">MFDLCTDMTLCISGVMKEVFPEPPLEASRRDCNLQDILVHKEHNGGSGNTSFKTPAMNNFISVHKSNISCTIQMYMSIDIALL</sequence>
<proteinExistence type="predicted"/>
<dbReference type="EMBL" id="JAIWYP010000003">
    <property type="protein sequence ID" value="KAH3857118.1"/>
    <property type="molecule type" value="Genomic_DNA"/>
</dbReference>
<name>A0A9D4LG54_DREPO</name>
<protein>
    <submittedName>
        <fullName evidence="1">Uncharacterized protein</fullName>
    </submittedName>
</protein>
<comment type="caution">
    <text evidence="1">The sequence shown here is derived from an EMBL/GenBank/DDBJ whole genome shotgun (WGS) entry which is preliminary data.</text>
</comment>
<accession>A0A9D4LG54</accession>